<sequence length="128" mass="13065">MLLPALLLLGACTAHGGGVGPGGGSPGSGNPGPTGESAVRTAPALHSGDLVGWSGSDLQGRFGPPMLTFAEPPAEVWRYSSARCVALFFLYPPDMGNDGQAVVRYVELLPREAVDSDCLQAIGEQGTV</sequence>
<dbReference type="RefSeq" id="WP_379904683.1">
    <property type="nucleotide sequence ID" value="NZ_JBHRTR010000035.1"/>
</dbReference>
<dbReference type="Proteomes" id="UP001595528">
    <property type="component" value="Unassembled WGS sequence"/>
</dbReference>
<feature type="chain" id="PRO_5045219586" evidence="2">
    <location>
        <begin position="17"/>
        <end position="128"/>
    </location>
</feature>
<name>A0ABV7L6I2_9PROT</name>
<dbReference type="EMBL" id="JBHRTR010000035">
    <property type="protein sequence ID" value="MFC3229963.1"/>
    <property type="molecule type" value="Genomic_DNA"/>
</dbReference>
<comment type="caution">
    <text evidence="3">The sequence shown here is derived from an EMBL/GenBank/DDBJ whole genome shotgun (WGS) entry which is preliminary data.</text>
</comment>
<evidence type="ECO:0000256" key="2">
    <source>
        <dbReference type="SAM" id="SignalP"/>
    </source>
</evidence>
<feature type="signal peptide" evidence="2">
    <location>
        <begin position="1"/>
        <end position="16"/>
    </location>
</feature>
<keyword evidence="4" id="KW-1185">Reference proteome</keyword>
<evidence type="ECO:0000313" key="3">
    <source>
        <dbReference type="EMBL" id="MFC3229963.1"/>
    </source>
</evidence>
<organism evidence="3 4">
    <name type="scientific">Marinibaculum pumilum</name>
    <dbReference type="NCBI Taxonomy" id="1766165"/>
    <lineage>
        <taxon>Bacteria</taxon>
        <taxon>Pseudomonadati</taxon>
        <taxon>Pseudomonadota</taxon>
        <taxon>Alphaproteobacteria</taxon>
        <taxon>Rhodospirillales</taxon>
        <taxon>Rhodospirillaceae</taxon>
        <taxon>Marinibaculum</taxon>
    </lineage>
</organism>
<reference evidence="4" key="1">
    <citation type="journal article" date="2019" name="Int. J. Syst. Evol. Microbiol.">
        <title>The Global Catalogue of Microorganisms (GCM) 10K type strain sequencing project: providing services to taxonomists for standard genome sequencing and annotation.</title>
        <authorList>
            <consortium name="The Broad Institute Genomics Platform"/>
            <consortium name="The Broad Institute Genome Sequencing Center for Infectious Disease"/>
            <person name="Wu L."/>
            <person name="Ma J."/>
        </authorList>
    </citation>
    <scope>NUCLEOTIDE SEQUENCE [LARGE SCALE GENOMIC DNA]</scope>
    <source>
        <strain evidence="4">KCTC 42964</strain>
    </source>
</reference>
<feature type="compositionally biased region" description="Gly residues" evidence="1">
    <location>
        <begin position="20"/>
        <end position="32"/>
    </location>
</feature>
<feature type="region of interest" description="Disordered" evidence="1">
    <location>
        <begin position="20"/>
        <end position="40"/>
    </location>
</feature>
<proteinExistence type="predicted"/>
<evidence type="ECO:0000313" key="4">
    <source>
        <dbReference type="Proteomes" id="UP001595528"/>
    </source>
</evidence>
<gene>
    <name evidence="3" type="ORF">ACFOGJ_22115</name>
</gene>
<accession>A0ABV7L6I2</accession>
<evidence type="ECO:0000256" key="1">
    <source>
        <dbReference type="SAM" id="MobiDB-lite"/>
    </source>
</evidence>
<keyword evidence="2" id="KW-0732">Signal</keyword>
<protein>
    <submittedName>
        <fullName evidence="3">Uncharacterized protein</fullName>
    </submittedName>
</protein>